<reference evidence="1" key="1">
    <citation type="submission" date="2016-01" db="EMBL/GenBank/DDBJ databases">
        <title>Reference transcriptome for the parasite Schistocephalus solidus: insights into the molecular evolution of parasitism.</title>
        <authorList>
            <person name="Hebert F.O."/>
            <person name="Grambauer S."/>
            <person name="Barber I."/>
            <person name="Landry C.R."/>
            <person name="Aubin-Horth N."/>
        </authorList>
    </citation>
    <scope>NUCLEOTIDE SEQUENCE</scope>
</reference>
<feature type="non-terminal residue" evidence="1">
    <location>
        <position position="1"/>
    </location>
</feature>
<dbReference type="Gene3D" id="3.30.70.1820">
    <property type="entry name" value="L1 transposable element, RRM domain"/>
    <property type="match status" value="1"/>
</dbReference>
<organism evidence="1">
    <name type="scientific">Schistocephalus solidus</name>
    <name type="common">Tapeworm</name>
    <dbReference type="NCBI Taxonomy" id="70667"/>
    <lineage>
        <taxon>Eukaryota</taxon>
        <taxon>Metazoa</taxon>
        <taxon>Spiralia</taxon>
        <taxon>Lophotrochozoa</taxon>
        <taxon>Platyhelminthes</taxon>
        <taxon>Cestoda</taxon>
        <taxon>Eucestoda</taxon>
        <taxon>Diphyllobothriidea</taxon>
        <taxon>Diphyllobothriidae</taxon>
        <taxon>Schistocephalus</taxon>
    </lineage>
</organism>
<feature type="non-terminal residue" evidence="1">
    <location>
        <position position="124"/>
    </location>
</feature>
<sequence length="124" mass="13999">SPPSSPVRNVKPSHQIEEDSVVVTKNATDRKKSFIIQGLPESTAATPVDRYSEDMNHFRELLNNMLEPNTSIELEKAFRLGKRPESQSESTRPRPLKVILTSSQDASHILSRRFKLQNSNPGIF</sequence>
<evidence type="ECO:0000313" key="1">
    <source>
        <dbReference type="EMBL" id="JAP48192.1"/>
    </source>
</evidence>
<dbReference type="AlphaFoldDB" id="A0A0X3PIX0"/>
<gene>
    <name evidence="1" type="ORF">TR160295</name>
</gene>
<name>A0A0X3PIX0_SCHSO</name>
<dbReference type="EMBL" id="GEEE01015033">
    <property type="protein sequence ID" value="JAP48192.1"/>
    <property type="molecule type" value="Transcribed_RNA"/>
</dbReference>
<protein>
    <submittedName>
        <fullName evidence="1">Uncharacterized protein</fullName>
    </submittedName>
</protein>
<proteinExistence type="predicted"/>
<accession>A0A0X3PIX0</accession>